<protein>
    <submittedName>
        <fullName evidence="7">C-terminal binding protein</fullName>
    </submittedName>
</protein>
<feature type="domain" description="D-isomer specific 2-hydroxyacid dehydrogenase catalytic" evidence="5">
    <location>
        <begin position="21"/>
        <end position="317"/>
    </location>
</feature>
<accession>A0A7X6K5L7</accession>
<dbReference type="GO" id="GO:0016616">
    <property type="term" value="F:oxidoreductase activity, acting on the CH-OH group of donors, NAD or NADP as acceptor"/>
    <property type="evidence" value="ECO:0007669"/>
    <property type="project" value="InterPro"/>
</dbReference>
<dbReference type="AlphaFoldDB" id="A0A7X6K5L7"/>
<proteinExistence type="inferred from homology"/>
<dbReference type="PANTHER" id="PTHR43761">
    <property type="entry name" value="D-ISOMER SPECIFIC 2-HYDROXYACID DEHYDROGENASE FAMILY PROTEIN (AFU_ORTHOLOGUE AFUA_1G13630)"/>
    <property type="match status" value="1"/>
</dbReference>
<dbReference type="PROSITE" id="PS00671">
    <property type="entry name" value="D_2_HYDROXYACID_DH_3"/>
    <property type="match status" value="1"/>
</dbReference>
<organism evidence="7 8">
    <name type="scientific">Arthrobacter mobilis</name>
    <dbReference type="NCBI Taxonomy" id="2724944"/>
    <lineage>
        <taxon>Bacteria</taxon>
        <taxon>Bacillati</taxon>
        <taxon>Actinomycetota</taxon>
        <taxon>Actinomycetes</taxon>
        <taxon>Micrococcales</taxon>
        <taxon>Micrococcaceae</taxon>
        <taxon>Arthrobacter</taxon>
    </lineage>
</organism>
<dbReference type="GO" id="GO:0003714">
    <property type="term" value="F:transcription corepressor activity"/>
    <property type="evidence" value="ECO:0007669"/>
    <property type="project" value="InterPro"/>
</dbReference>
<evidence type="ECO:0000256" key="2">
    <source>
        <dbReference type="ARBA" id="ARBA00023002"/>
    </source>
</evidence>
<comment type="caution">
    <text evidence="7">The sequence shown here is derived from an EMBL/GenBank/DDBJ whole genome shotgun (WGS) entry which is preliminary data.</text>
</comment>
<dbReference type="GO" id="GO:0051287">
    <property type="term" value="F:NAD binding"/>
    <property type="evidence" value="ECO:0007669"/>
    <property type="project" value="InterPro"/>
</dbReference>
<sequence length="326" mass="34812">MVRMVVTDHIFADLEQERSAAAALGTELESFNVATEEETVEALRGANIALVNFAPVTDAVLAAMAPGAVIVRYGIGYDNIDLEAADARGVSVCNVPDYGGDTVADHAVTLALMLLRKVTQFDRVLEAGEWTSPPALAPILASSQTTVGLFGTGRIGLAVARRLQPFGFKVIAYDPFANQETVREYGIELVPLDELFGRAHLVSLHAPATSATYKIVNAGNLARMRPGSFIVNTARGSLVDQDAVLGALESGQLAGVGLDVFDPEPLPREHGLRRHPNAILTPHAAFYSEQSLQNLQRLAAEEAIRAGRGEKLRCLVNSPALTTSNF</sequence>
<dbReference type="Proteomes" id="UP000544090">
    <property type="component" value="Unassembled WGS sequence"/>
</dbReference>
<dbReference type="PANTHER" id="PTHR43761:SF1">
    <property type="entry name" value="D-ISOMER SPECIFIC 2-HYDROXYACID DEHYDROGENASE CATALYTIC DOMAIN-CONTAINING PROTEIN-RELATED"/>
    <property type="match status" value="1"/>
</dbReference>
<dbReference type="CDD" id="cd05299">
    <property type="entry name" value="CtBP_dh"/>
    <property type="match status" value="1"/>
</dbReference>
<dbReference type="Gene3D" id="3.40.50.720">
    <property type="entry name" value="NAD(P)-binding Rossmann-like Domain"/>
    <property type="match status" value="2"/>
</dbReference>
<dbReference type="InterPro" id="IPR043322">
    <property type="entry name" value="CtBP"/>
</dbReference>
<keyword evidence="3" id="KW-0520">NAD</keyword>
<evidence type="ECO:0000259" key="6">
    <source>
        <dbReference type="Pfam" id="PF02826"/>
    </source>
</evidence>
<dbReference type="EMBL" id="JAAZSQ010000005">
    <property type="protein sequence ID" value="NKX54399.1"/>
    <property type="molecule type" value="Genomic_DNA"/>
</dbReference>
<evidence type="ECO:0000256" key="1">
    <source>
        <dbReference type="ARBA" id="ARBA00005854"/>
    </source>
</evidence>
<dbReference type="Pfam" id="PF00389">
    <property type="entry name" value="2-Hacid_dh"/>
    <property type="match status" value="1"/>
</dbReference>
<reference evidence="7 8" key="1">
    <citation type="submission" date="2020-04" db="EMBL/GenBank/DDBJ databases">
        <title>Arthrobacter sp. nov.</title>
        <authorList>
            <person name="Liu S."/>
        </authorList>
    </citation>
    <scope>NUCLEOTIDE SEQUENCE [LARGE SCALE GENOMIC DNA]</scope>
    <source>
        <strain evidence="7 8">E918</strain>
    </source>
</reference>
<evidence type="ECO:0000256" key="3">
    <source>
        <dbReference type="ARBA" id="ARBA00023027"/>
    </source>
</evidence>
<feature type="domain" description="D-isomer specific 2-hydroxyacid dehydrogenase NAD-binding" evidence="6">
    <location>
        <begin position="109"/>
        <end position="285"/>
    </location>
</feature>
<keyword evidence="8" id="KW-1185">Reference proteome</keyword>
<dbReference type="InterPro" id="IPR029753">
    <property type="entry name" value="D-isomer_DH_CS"/>
</dbReference>
<name>A0A7X6K5L7_9MICC</name>
<evidence type="ECO:0000313" key="8">
    <source>
        <dbReference type="Proteomes" id="UP000544090"/>
    </source>
</evidence>
<evidence type="ECO:0000313" key="7">
    <source>
        <dbReference type="EMBL" id="NKX54399.1"/>
    </source>
</evidence>
<dbReference type="InterPro" id="IPR036291">
    <property type="entry name" value="NAD(P)-bd_dom_sf"/>
</dbReference>
<dbReference type="SUPFAM" id="SSF51735">
    <property type="entry name" value="NAD(P)-binding Rossmann-fold domains"/>
    <property type="match status" value="1"/>
</dbReference>
<keyword evidence="2 4" id="KW-0560">Oxidoreductase</keyword>
<dbReference type="InterPro" id="IPR006140">
    <property type="entry name" value="D-isomer_DH_NAD-bd"/>
</dbReference>
<dbReference type="InterPro" id="IPR006139">
    <property type="entry name" value="D-isomer_2_OHA_DH_cat_dom"/>
</dbReference>
<evidence type="ECO:0000256" key="4">
    <source>
        <dbReference type="RuleBase" id="RU003719"/>
    </source>
</evidence>
<gene>
    <name evidence="7" type="ORF">HGG74_07550</name>
</gene>
<dbReference type="InterPro" id="IPR050418">
    <property type="entry name" value="D-iso_2-hydroxyacid_DH_PdxB"/>
</dbReference>
<dbReference type="Pfam" id="PF02826">
    <property type="entry name" value="2-Hacid_dh_C"/>
    <property type="match status" value="1"/>
</dbReference>
<evidence type="ECO:0000259" key="5">
    <source>
        <dbReference type="Pfam" id="PF00389"/>
    </source>
</evidence>
<dbReference type="SUPFAM" id="SSF52283">
    <property type="entry name" value="Formate/glycerate dehydrogenase catalytic domain-like"/>
    <property type="match status" value="1"/>
</dbReference>
<comment type="similarity">
    <text evidence="1 4">Belongs to the D-isomer specific 2-hydroxyacid dehydrogenase family.</text>
</comment>